<dbReference type="Proteomes" id="UP000675554">
    <property type="component" value="Unassembled WGS sequence"/>
</dbReference>
<dbReference type="SMART" id="SM01260">
    <property type="entry name" value="LANC_like"/>
    <property type="match status" value="1"/>
</dbReference>
<protein>
    <submittedName>
        <fullName evidence="2">Lanthionine synthetase C family protein</fullName>
    </submittedName>
</protein>
<dbReference type="EMBL" id="JAGSMN010000486">
    <property type="protein sequence ID" value="MBR7675508.1"/>
    <property type="molecule type" value="Genomic_DNA"/>
</dbReference>
<comment type="caution">
    <text evidence="2">The sequence shown here is derived from an EMBL/GenBank/DDBJ whole genome shotgun (WGS) entry which is preliminary data.</text>
</comment>
<reference evidence="2" key="1">
    <citation type="submission" date="2021-04" db="EMBL/GenBank/DDBJ databases">
        <title>Sequencing of actinobacteria type strains.</title>
        <authorList>
            <person name="Nguyen G.-S."/>
            <person name="Wentzel A."/>
        </authorList>
    </citation>
    <scope>NUCLEOTIDE SEQUENCE</scope>
    <source>
        <strain evidence="2">DSM 42095</strain>
    </source>
</reference>
<dbReference type="GO" id="GO:0031179">
    <property type="term" value="P:peptide modification"/>
    <property type="evidence" value="ECO:0007669"/>
    <property type="project" value="InterPro"/>
</dbReference>
<dbReference type="Gene3D" id="1.50.10.20">
    <property type="match status" value="1"/>
</dbReference>
<keyword evidence="1" id="KW-0862">Zinc</keyword>
<evidence type="ECO:0000313" key="2">
    <source>
        <dbReference type="EMBL" id="MBR7675508.1"/>
    </source>
</evidence>
<feature type="binding site" evidence="1">
    <location>
        <position position="286"/>
    </location>
    <ligand>
        <name>Zn(2+)</name>
        <dbReference type="ChEBI" id="CHEBI:29105"/>
    </ligand>
</feature>
<proteinExistence type="predicted"/>
<evidence type="ECO:0000313" key="3">
    <source>
        <dbReference type="Proteomes" id="UP000675554"/>
    </source>
</evidence>
<evidence type="ECO:0000256" key="1">
    <source>
        <dbReference type="PIRSR" id="PIRSR607822-1"/>
    </source>
</evidence>
<dbReference type="SUPFAM" id="SSF158745">
    <property type="entry name" value="LanC-like"/>
    <property type="match status" value="1"/>
</dbReference>
<dbReference type="CDD" id="cd04793">
    <property type="entry name" value="LanC"/>
    <property type="match status" value="1"/>
</dbReference>
<dbReference type="Pfam" id="PF05147">
    <property type="entry name" value="LANC_like"/>
    <property type="match status" value="1"/>
</dbReference>
<keyword evidence="3" id="KW-1185">Reference proteome</keyword>
<dbReference type="InterPro" id="IPR007822">
    <property type="entry name" value="LANC-like"/>
</dbReference>
<keyword evidence="1" id="KW-0479">Metal-binding</keyword>
<dbReference type="AlphaFoldDB" id="A0A8T4IV04"/>
<organism evidence="2 3">
    <name type="scientific">Streptomyces daliensis</name>
    <dbReference type="NCBI Taxonomy" id="299421"/>
    <lineage>
        <taxon>Bacteria</taxon>
        <taxon>Bacillati</taxon>
        <taxon>Actinomycetota</taxon>
        <taxon>Actinomycetes</taxon>
        <taxon>Kitasatosporales</taxon>
        <taxon>Streptomycetaceae</taxon>
        <taxon>Streptomyces</taxon>
    </lineage>
</organism>
<name>A0A8T4IV04_9ACTN</name>
<gene>
    <name evidence="2" type="ORF">KDA82_21315</name>
</gene>
<feature type="binding site" evidence="1">
    <location>
        <position position="287"/>
    </location>
    <ligand>
        <name>Zn(2+)</name>
        <dbReference type="ChEBI" id="CHEBI:29105"/>
    </ligand>
</feature>
<feature type="binding site" evidence="1">
    <location>
        <position position="237"/>
    </location>
    <ligand>
        <name>Zn(2+)</name>
        <dbReference type="ChEBI" id="CHEBI:29105"/>
    </ligand>
</feature>
<dbReference type="GO" id="GO:0046872">
    <property type="term" value="F:metal ion binding"/>
    <property type="evidence" value="ECO:0007669"/>
    <property type="project" value="UniProtKB-KW"/>
</dbReference>
<dbReference type="PRINTS" id="PR01955">
    <property type="entry name" value="LANCFRANKIA"/>
</dbReference>
<accession>A0A8T4IV04</accession>
<dbReference type="PRINTS" id="PR01950">
    <property type="entry name" value="LANCSUPER"/>
</dbReference>
<sequence length="364" mass="38640">MAHFTAARNGDVGWETAHAWASAMTRAPVLAHPDAAGLFHGAPAVSFALHTAGHPAYATALARLDAHIAVLVRTRLETAHARIDTGHQPRLREFDLIRGLTGLGAYLLHRHEDSGEALLKEVLTYLVRLAEPVKADGGVLPGWWTSDDTSGRPCPLGGHGNLGLAHGIAGPLALAATATRHGIVVPGQTGMLTRVSSWLDHWRQGPAEAPWWPQTLSRTEQTQDVVTWHGPGRPSWCYGTPGLVRAQQLAALALSDTTAQRRAEQALAACLDDEAQLCQLTDASLCHGWAGLLHTARTVAADAHPDTQLSARLTALHQRLGQHLHQNGAPEAAGLLEGTTGIRLTTAEALSGTARWDACLLLAG</sequence>
<dbReference type="InterPro" id="IPR033889">
    <property type="entry name" value="LanC"/>
</dbReference>